<dbReference type="AlphaFoldDB" id="A0A3N1P2K7"/>
<gene>
    <name evidence="2" type="ORF">EDC38_2388</name>
</gene>
<sequence>MDTRPHVASLDEVLDRVADICDHRPRVSIDAIMDAIGQRSFGPVLLLIGLIVLAPIIGDIPGVPTLCALMVLTISVQLLLHKEHFWLPRWILARSVTTAHLLRAIRVSRKPARFIDRLVKPRLIFLIRGYIPMRCVALSSMAVALMMPLMEFIPFSANLAGAVLTFFGLAIIGRDGLLALLAFLFTGASGAVIGWALLG</sequence>
<keyword evidence="3" id="KW-1185">Reference proteome</keyword>
<dbReference type="Pfam" id="PF06055">
    <property type="entry name" value="ExoD"/>
    <property type="match status" value="1"/>
</dbReference>
<feature type="transmembrane region" description="Helical" evidence="1">
    <location>
        <begin position="40"/>
        <end position="57"/>
    </location>
</feature>
<accession>A0A3N1P2K7</accession>
<dbReference type="EMBL" id="RJUK01000001">
    <property type="protein sequence ID" value="ROQ21761.1"/>
    <property type="molecule type" value="Genomic_DNA"/>
</dbReference>
<evidence type="ECO:0000313" key="3">
    <source>
        <dbReference type="Proteomes" id="UP000273643"/>
    </source>
</evidence>
<dbReference type="PIRSF" id="PIRSF033239">
    <property type="entry name" value="ExoD"/>
    <property type="match status" value="1"/>
</dbReference>
<dbReference type="InterPro" id="IPR010331">
    <property type="entry name" value="ExoD"/>
</dbReference>
<comment type="caution">
    <text evidence="2">The sequence shown here is derived from an EMBL/GenBank/DDBJ whole genome shotgun (WGS) entry which is preliminary data.</text>
</comment>
<feature type="transmembrane region" description="Helical" evidence="1">
    <location>
        <begin position="177"/>
        <end position="198"/>
    </location>
</feature>
<proteinExistence type="predicted"/>
<evidence type="ECO:0000256" key="1">
    <source>
        <dbReference type="SAM" id="Phobius"/>
    </source>
</evidence>
<dbReference type="PANTHER" id="PTHR41795">
    <property type="entry name" value="EXOPOLYSACCHARIDE SYNTHESIS PROTEIN"/>
    <property type="match status" value="1"/>
</dbReference>
<protein>
    <recommendedName>
        <fullName evidence="4">Exopolysaccharide synthesis protein ExoD</fullName>
    </recommendedName>
</protein>
<name>A0A3N1P2K7_9GAMM</name>
<feature type="transmembrane region" description="Helical" evidence="1">
    <location>
        <begin position="63"/>
        <end position="80"/>
    </location>
</feature>
<evidence type="ECO:0008006" key="4">
    <source>
        <dbReference type="Google" id="ProtNLM"/>
    </source>
</evidence>
<dbReference type="PANTHER" id="PTHR41795:SF1">
    <property type="entry name" value="EXOPOLYSACCHARIDE SYNTHESIS PROTEIN"/>
    <property type="match status" value="1"/>
</dbReference>
<feature type="transmembrane region" description="Helical" evidence="1">
    <location>
        <begin position="123"/>
        <end position="146"/>
    </location>
</feature>
<keyword evidence="1" id="KW-0812">Transmembrane</keyword>
<dbReference type="RefSeq" id="WP_123638696.1">
    <property type="nucleotide sequence ID" value="NZ_RJUK01000001.1"/>
</dbReference>
<keyword evidence="1" id="KW-0472">Membrane</keyword>
<evidence type="ECO:0000313" key="2">
    <source>
        <dbReference type="EMBL" id="ROQ21761.1"/>
    </source>
</evidence>
<reference evidence="2 3" key="1">
    <citation type="submission" date="2018-11" db="EMBL/GenBank/DDBJ databases">
        <title>Genomic Encyclopedia of Type Strains, Phase IV (KMG-IV): sequencing the most valuable type-strain genomes for metagenomic binning, comparative biology and taxonomic classification.</title>
        <authorList>
            <person name="Goeker M."/>
        </authorList>
    </citation>
    <scope>NUCLEOTIDE SEQUENCE [LARGE SCALE GENOMIC DNA]</scope>
    <source>
        <strain evidence="2 3">DSM 16974</strain>
    </source>
</reference>
<feature type="transmembrane region" description="Helical" evidence="1">
    <location>
        <begin position="152"/>
        <end position="172"/>
    </location>
</feature>
<dbReference type="Proteomes" id="UP000273643">
    <property type="component" value="Unassembled WGS sequence"/>
</dbReference>
<dbReference type="OrthoDB" id="8635607at2"/>
<organism evidence="2 3">
    <name type="scientific">Marinimicrobium koreense</name>
    <dbReference type="NCBI Taxonomy" id="306545"/>
    <lineage>
        <taxon>Bacteria</taxon>
        <taxon>Pseudomonadati</taxon>
        <taxon>Pseudomonadota</taxon>
        <taxon>Gammaproteobacteria</taxon>
        <taxon>Cellvibrionales</taxon>
        <taxon>Cellvibrionaceae</taxon>
        <taxon>Marinimicrobium</taxon>
    </lineage>
</organism>
<keyword evidence="1" id="KW-1133">Transmembrane helix</keyword>